<gene>
    <name evidence="3" type="ORF">FRY74_02925</name>
</gene>
<keyword evidence="4" id="KW-1185">Reference proteome</keyword>
<dbReference type="InterPro" id="IPR024403">
    <property type="entry name" value="DHOase_cat"/>
</dbReference>
<dbReference type="GO" id="GO:0006145">
    <property type="term" value="P:purine nucleobase catabolic process"/>
    <property type="evidence" value="ECO:0007669"/>
    <property type="project" value="TreeGrafter"/>
</dbReference>
<dbReference type="GO" id="GO:0004151">
    <property type="term" value="F:dihydroorotase activity"/>
    <property type="evidence" value="ECO:0007669"/>
    <property type="project" value="InterPro"/>
</dbReference>
<dbReference type="InterPro" id="IPR004722">
    <property type="entry name" value="DHOase"/>
</dbReference>
<keyword evidence="1" id="KW-0665">Pyrimidine biosynthesis</keyword>
<accession>A0A5C6RYW0</accession>
<dbReference type="InterPro" id="IPR011059">
    <property type="entry name" value="Metal-dep_hydrolase_composite"/>
</dbReference>
<dbReference type="Proteomes" id="UP000321721">
    <property type="component" value="Unassembled WGS sequence"/>
</dbReference>
<dbReference type="GO" id="GO:0005737">
    <property type="term" value="C:cytoplasm"/>
    <property type="evidence" value="ECO:0007669"/>
    <property type="project" value="TreeGrafter"/>
</dbReference>
<dbReference type="Gene3D" id="2.30.40.10">
    <property type="entry name" value="Urease, subunit C, domain 1"/>
    <property type="match status" value="1"/>
</dbReference>
<dbReference type="PANTHER" id="PTHR43668:SF2">
    <property type="entry name" value="ALLANTOINASE"/>
    <property type="match status" value="1"/>
</dbReference>
<dbReference type="InterPro" id="IPR032466">
    <property type="entry name" value="Metal_Hydrolase"/>
</dbReference>
<dbReference type="GO" id="GO:0006221">
    <property type="term" value="P:pyrimidine nucleotide biosynthetic process"/>
    <property type="evidence" value="ECO:0007669"/>
    <property type="project" value="UniProtKB-KW"/>
</dbReference>
<evidence type="ECO:0000313" key="3">
    <source>
        <dbReference type="EMBL" id="TXB67155.1"/>
    </source>
</evidence>
<dbReference type="Pfam" id="PF12890">
    <property type="entry name" value="DHOase"/>
    <property type="match status" value="1"/>
</dbReference>
<feature type="domain" description="Dihydroorotase catalytic" evidence="2">
    <location>
        <begin position="57"/>
        <end position="239"/>
    </location>
</feature>
<dbReference type="EMBL" id="VOOS01000001">
    <property type="protein sequence ID" value="TXB67155.1"/>
    <property type="molecule type" value="Genomic_DNA"/>
</dbReference>
<dbReference type="CDD" id="cd01317">
    <property type="entry name" value="DHOase_IIa"/>
    <property type="match status" value="1"/>
</dbReference>
<reference evidence="3 4" key="1">
    <citation type="submission" date="2019-08" db="EMBL/GenBank/DDBJ databases">
        <title>Genome of Vicingus serpentipes NCIMB 15042.</title>
        <authorList>
            <person name="Bowman J.P."/>
        </authorList>
    </citation>
    <scope>NUCLEOTIDE SEQUENCE [LARGE SCALE GENOMIC DNA]</scope>
    <source>
        <strain evidence="3 4">NCIMB 15042</strain>
    </source>
</reference>
<dbReference type="GO" id="GO:0004038">
    <property type="term" value="F:allantoinase activity"/>
    <property type="evidence" value="ECO:0007669"/>
    <property type="project" value="TreeGrafter"/>
</dbReference>
<organism evidence="3 4">
    <name type="scientific">Vicingus serpentipes</name>
    <dbReference type="NCBI Taxonomy" id="1926625"/>
    <lineage>
        <taxon>Bacteria</taxon>
        <taxon>Pseudomonadati</taxon>
        <taxon>Bacteroidota</taxon>
        <taxon>Flavobacteriia</taxon>
        <taxon>Flavobacteriales</taxon>
        <taxon>Vicingaceae</taxon>
        <taxon>Vicingus</taxon>
    </lineage>
</organism>
<dbReference type="Gene3D" id="3.20.20.140">
    <property type="entry name" value="Metal-dependent hydrolases"/>
    <property type="match status" value="1"/>
</dbReference>
<dbReference type="RefSeq" id="WP_147098439.1">
    <property type="nucleotide sequence ID" value="NZ_VOOS01000001.1"/>
</dbReference>
<dbReference type="NCBIfam" id="TIGR00857">
    <property type="entry name" value="pyrC_multi"/>
    <property type="match status" value="1"/>
</dbReference>
<evidence type="ECO:0000259" key="2">
    <source>
        <dbReference type="Pfam" id="PF12890"/>
    </source>
</evidence>
<comment type="caution">
    <text evidence="3">The sequence shown here is derived from an EMBL/GenBank/DDBJ whole genome shotgun (WGS) entry which is preliminary data.</text>
</comment>
<dbReference type="SUPFAM" id="SSF51338">
    <property type="entry name" value="Composite domain of metallo-dependent hydrolases"/>
    <property type="match status" value="1"/>
</dbReference>
<name>A0A5C6RYW0_9FLAO</name>
<dbReference type="InterPro" id="IPR050138">
    <property type="entry name" value="DHOase/Allantoinase_Hydrolase"/>
</dbReference>
<dbReference type="GO" id="GO:0046872">
    <property type="term" value="F:metal ion binding"/>
    <property type="evidence" value="ECO:0007669"/>
    <property type="project" value="InterPro"/>
</dbReference>
<dbReference type="OrthoDB" id="9765462at2"/>
<dbReference type="PANTHER" id="PTHR43668">
    <property type="entry name" value="ALLANTOINASE"/>
    <property type="match status" value="1"/>
</dbReference>
<evidence type="ECO:0000313" key="4">
    <source>
        <dbReference type="Proteomes" id="UP000321721"/>
    </source>
</evidence>
<dbReference type="SUPFAM" id="SSF51556">
    <property type="entry name" value="Metallo-dependent hydrolases"/>
    <property type="match status" value="1"/>
</dbReference>
<sequence length="422" mass="46203">MNILIKSATVVNANSPLNGKKIDILIEKGVIQKIASCIKNANNYKEISHKDLHVSAGWIDMRANFCDPGYEYKEDLISGLNAAAKGGFTEVITMPDTLPVVDSKSGIEYIINKTKDNIVTVYPTGALSHNCEGKEIAEMYDMHLAGAIAFTDNKHAISNPSLLNRALLYSQSFGGLIMDFPNDKNLFNNGQINEGVISTKLGLKGAPALAEELTVTRSLYLAEYCNAPIHLTNITTKKSVQLIKEAKAKGLKVTADVNSYHLLLNETELETFDSNLKVKPPLRTKDDNKALIKGLKEGTIDAVCSDHNPEDIENKQCEFDNTAFGMINLQTSFAVMNTALTDKVDLTEIIESITSKPRAILKLSQPQLKEGEIANLTLFSPSTEFVLEKNQIVSKSKNSPFIGRTLKGTVIGIVNKNKVKMA</sequence>
<dbReference type="AlphaFoldDB" id="A0A5C6RYW0"/>
<protein>
    <submittedName>
        <fullName evidence="3">Dihydroorotase</fullName>
    </submittedName>
</protein>
<evidence type="ECO:0000256" key="1">
    <source>
        <dbReference type="ARBA" id="ARBA00022975"/>
    </source>
</evidence>
<proteinExistence type="predicted"/>